<feature type="region of interest" description="Disordered" evidence="1">
    <location>
        <begin position="65"/>
        <end position="155"/>
    </location>
</feature>
<sequence length="155" mass="15813">MKNYIGLLLLAGLALNSCKNEQETKESTPTAVIPFTEVGNQMRNEAAAKGASPSNTTATNAPIVATAKGMNPPHGQAGHRCDIPVGAPLNSPAAPAQPNSKVTTTPQMKVTPTTTSTTATATPTPATPTPEGMNPPHGQEGHRCDIAVGAALPKE</sequence>
<dbReference type="Proteomes" id="UP001319865">
    <property type="component" value="Chromosome"/>
</dbReference>
<keyword evidence="3" id="KW-1185">Reference proteome</keyword>
<reference evidence="2 3" key="1">
    <citation type="journal article" date="2022" name="Int. J. Syst. Evol. Microbiol.">
        <title>Flavobacterium ammonificans sp. nov. and Flavobacterium ammoniigenes sp. nov., ammonifying bacteria isolated from surface river water.</title>
        <authorList>
            <person name="Watanabe K."/>
            <person name="Kitamura T."/>
            <person name="Ogata Y."/>
            <person name="Shindo C."/>
            <person name="Suda W."/>
        </authorList>
    </citation>
    <scope>NUCLEOTIDE SEQUENCE [LARGE SCALE GENOMIC DNA]</scope>
    <source>
        <strain evidence="2 3">GENT11</strain>
    </source>
</reference>
<name>A0ABN6KVK7_9FLAO</name>
<evidence type="ECO:0000313" key="2">
    <source>
        <dbReference type="EMBL" id="BDB53145.1"/>
    </source>
</evidence>
<evidence type="ECO:0000313" key="3">
    <source>
        <dbReference type="Proteomes" id="UP001319865"/>
    </source>
</evidence>
<gene>
    <name evidence="2" type="ORF">GENT11_14570</name>
</gene>
<dbReference type="EMBL" id="AP025183">
    <property type="protein sequence ID" value="BDB53145.1"/>
    <property type="molecule type" value="Genomic_DNA"/>
</dbReference>
<proteinExistence type="predicted"/>
<evidence type="ECO:0000256" key="1">
    <source>
        <dbReference type="SAM" id="MobiDB-lite"/>
    </source>
</evidence>
<feature type="compositionally biased region" description="Low complexity" evidence="1">
    <location>
        <begin position="103"/>
        <end position="124"/>
    </location>
</feature>
<accession>A0ABN6KVK7</accession>
<organism evidence="2 3">
    <name type="scientific">Flavobacterium ammonificans</name>
    <dbReference type="NCBI Taxonomy" id="1751056"/>
    <lineage>
        <taxon>Bacteria</taxon>
        <taxon>Pseudomonadati</taxon>
        <taxon>Bacteroidota</taxon>
        <taxon>Flavobacteriia</taxon>
        <taxon>Flavobacteriales</taxon>
        <taxon>Flavobacteriaceae</taxon>
        <taxon>Flavobacterium</taxon>
    </lineage>
</organism>
<dbReference type="RefSeq" id="WP_229329243.1">
    <property type="nucleotide sequence ID" value="NZ_AP025183.1"/>
</dbReference>
<protein>
    <submittedName>
        <fullName evidence="2">Uncharacterized protein</fullName>
    </submittedName>
</protein>
<reference evidence="2 3" key="2">
    <citation type="journal article" date="2022" name="Microorganisms">
        <title>Complete Genome Sequences of Two Flavobacterium ammonificans Strains and a Flavobacterium ammoniigenes Strain of Ammonifying Bacterioplankton Isolated from Surface River Water.</title>
        <authorList>
            <person name="Suda W."/>
            <person name="Ogata Y."/>
            <person name="Shindo C."/>
            <person name="Watanabe K."/>
        </authorList>
    </citation>
    <scope>NUCLEOTIDE SEQUENCE [LARGE SCALE GENOMIC DNA]</scope>
    <source>
        <strain evidence="2 3">GENT11</strain>
    </source>
</reference>